<comment type="caution">
    <text evidence="1">The sequence shown here is derived from an EMBL/GenBank/DDBJ whole genome shotgun (WGS) entry which is preliminary data.</text>
</comment>
<evidence type="ECO:0000313" key="1">
    <source>
        <dbReference type="EMBL" id="SOY63992.1"/>
    </source>
</evidence>
<organism evidence="1 2">
    <name type="scientific">Cupriavidus taiwanensis</name>
    <dbReference type="NCBI Taxonomy" id="164546"/>
    <lineage>
        <taxon>Bacteria</taxon>
        <taxon>Pseudomonadati</taxon>
        <taxon>Pseudomonadota</taxon>
        <taxon>Betaproteobacteria</taxon>
        <taxon>Burkholderiales</taxon>
        <taxon>Burkholderiaceae</taxon>
        <taxon>Cupriavidus</taxon>
    </lineage>
</organism>
<name>A0A975XAM8_9BURK</name>
<dbReference type="AlphaFoldDB" id="A0A975XAM8"/>
<proteinExistence type="predicted"/>
<accession>A0A975XAM8</accession>
<reference evidence="1 2" key="1">
    <citation type="submission" date="2018-01" db="EMBL/GenBank/DDBJ databases">
        <authorList>
            <person name="Clerissi C."/>
        </authorList>
    </citation>
    <scope>NUCLEOTIDE SEQUENCE [LARGE SCALE GENOMIC DNA]</scope>
    <source>
        <strain evidence="1">Cupriavidus taiwanensis STM 3521</strain>
    </source>
</reference>
<dbReference type="EMBL" id="OFSP01000037">
    <property type="protein sequence ID" value="SOY63992.1"/>
    <property type="molecule type" value="Genomic_DNA"/>
</dbReference>
<gene>
    <name evidence="1" type="ORF">CBM2589_A70165</name>
</gene>
<evidence type="ECO:0000313" key="2">
    <source>
        <dbReference type="Proteomes" id="UP000256297"/>
    </source>
</evidence>
<sequence>MTFHGVFFDRVIDFPLYAMSAAIFSL</sequence>
<protein>
    <submittedName>
        <fullName evidence="1">Uncharacterized protein</fullName>
    </submittedName>
</protein>
<dbReference type="Proteomes" id="UP000256297">
    <property type="component" value="Chromosome CBM2589_a"/>
</dbReference>